<dbReference type="Gene3D" id="3.40.50.2300">
    <property type="match status" value="1"/>
</dbReference>
<evidence type="ECO:0000256" key="5">
    <source>
        <dbReference type="ARBA" id="ARBA00022741"/>
    </source>
</evidence>
<proteinExistence type="predicted"/>
<dbReference type="Gene3D" id="3.30.565.10">
    <property type="entry name" value="Histidine kinase-like ATPase, C-terminal domain"/>
    <property type="match status" value="1"/>
</dbReference>
<protein>
    <recommendedName>
        <fullName evidence="2">histidine kinase</fullName>
        <ecNumber evidence="2">2.7.13.3</ecNumber>
    </recommendedName>
</protein>
<evidence type="ECO:0000256" key="2">
    <source>
        <dbReference type="ARBA" id="ARBA00012438"/>
    </source>
</evidence>
<keyword evidence="13" id="KW-1185">Reference proteome</keyword>
<dbReference type="KEGG" id="sbf:JCM31447_07790"/>
<dbReference type="SUPFAM" id="SSF55874">
    <property type="entry name" value="ATPase domain of HSP90 chaperone/DNA topoisomerase II/histidine kinase"/>
    <property type="match status" value="1"/>
</dbReference>
<dbReference type="Proteomes" id="UP000291236">
    <property type="component" value="Chromosome"/>
</dbReference>
<organism evidence="12 13">
    <name type="scientific">Fluviispira sanaruensis</name>
    <dbReference type="NCBI Taxonomy" id="2493639"/>
    <lineage>
        <taxon>Bacteria</taxon>
        <taxon>Pseudomonadati</taxon>
        <taxon>Bdellovibrionota</taxon>
        <taxon>Oligoflexia</taxon>
        <taxon>Silvanigrellales</taxon>
        <taxon>Silvanigrellaceae</taxon>
        <taxon>Fluviispira</taxon>
    </lineage>
</organism>
<evidence type="ECO:0000256" key="6">
    <source>
        <dbReference type="ARBA" id="ARBA00022777"/>
    </source>
</evidence>
<dbReference type="InterPro" id="IPR036097">
    <property type="entry name" value="HisK_dim/P_sf"/>
</dbReference>
<dbReference type="PROSITE" id="PS50109">
    <property type="entry name" value="HIS_KIN"/>
    <property type="match status" value="1"/>
</dbReference>
<dbReference type="InterPro" id="IPR003594">
    <property type="entry name" value="HATPase_dom"/>
</dbReference>
<dbReference type="GO" id="GO:0000155">
    <property type="term" value="F:phosphorelay sensor kinase activity"/>
    <property type="evidence" value="ECO:0007669"/>
    <property type="project" value="InterPro"/>
</dbReference>
<reference evidence="12 13" key="1">
    <citation type="submission" date="2018-12" db="EMBL/GenBank/DDBJ databases">
        <title>Rubrispira sanarue gen. nov., sp., nov., a member of the order Silvanigrellales, isolated from a brackish lake in Hamamatsu Japan.</title>
        <authorList>
            <person name="Maejima Y."/>
            <person name="Iino T."/>
            <person name="Muraguchi Y."/>
            <person name="Fukuda K."/>
            <person name="Nojiri H."/>
            <person name="Ohkuma M."/>
            <person name="Moriuchi R."/>
            <person name="Dohra H."/>
            <person name="Kimbara K."/>
            <person name="Shintani M."/>
        </authorList>
    </citation>
    <scope>NUCLEOTIDE SEQUENCE [LARGE SCALE GENOMIC DNA]</scope>
    <source>
        <strain evidence="12 13">RF1110005</strain>
    </source>
</reference>
<evidence type="ECO:0000256" key="9">
    <source>
        <dbReference type="PROSITE-ProRule" id="PRU00169"/>
    </source>
</evidence>
<feature type="domain" description="Histidine kinase" evidence="10">
    <location>
        <begin position="155"/>
        <end position="374"/>
    </location>
</feature>
<feature type="modified residue" description="4-aspartylphosphate" evidence="9">
    <location>
        <position position="58"/>
    </location>
</feature>
<keyword evidence="7" id="KW-0067">ATP-binding</keyword>
<dbReference type="EC" id="2.7.13.3" evidence="2"/>
<dbReference type="Gene3D" id="1.10.287.130">
    <property type="match status" value="1"/>
</dbReference>
<dbReference type="CDD" id="cd00082">
    <property type="entry name" value="HisKA"/>
    <property type="match status" value="1"/>
</dbReference>
<dbReference type="SMART" id="SM00388">
    <property type="entry name" value="HisKA"/>
    <property type="match status" value="1"/>
</dbReference>
<dbReference type="PROSITE" id="PS50110">
    <property type="entry name" value="RESPONSE_REGULATORY"/>
    <property type="match status" value="1"/>
</dbReference>
<dbReference type="Pfam" id="PF00072">
    <property type="entry name" value="Response_reg"/>
    <property type="match status" value="1"/>
</dbReference>
<keyword evidence="8" id="KW-0902">Two-component regulatory system</keyword>
<evidence type="ECO:0000256" key="1">
    <source>
        <dbReference type="ARBA" id="ARBA00000085"/>
    </source>
</evidence>
<accession>A0A4P2VIR4</accession>
<dbReference type="RefSeq" id="WP_130606745.1">
    <property type="nucleotide sequence ID" value="NZ_AP019368.1"/>
</dbReference>
<dbReference type="OrthoDB" id="5291204at2"/>
<evidence type="ECO:0000259" key="10">
    <source>
        <dbReference type="PROSITE" id="PS50109"/>
    </source>
</evidence>
<sequence>MDDAKLNILVVEDDEYISKVINKEFSVLNYETHILSTLAEARNYITDNAKLIDLFLLDLKLPDGDGFTLLNFIKEKNQEAPIIIMTGHLSNKIVNRAIRQGCYNFLEKPFSVQKDILPIVRRSLSSVLLKKENHYLSEQMLHTSKLTALGELSATVVHDIRGPLGIIQLTCEDLKDDFDEKNSLTKEELNDHIYQINKACGKIKKLVDHLRNYSRNDHSEKEEYIEINSLIENSLFMVKQKLRNLGINVINDLDNHPHKIVIKCFPNKFEQVLMNLMSNACDAMKDQAKKDLSIKVFINQGYLYISISDTGTGIPEDIKIKIFDSFFTTKPKGEGTGLGLSIVKNIVVEHGGELLLESELGVGSIFTIKLPTSKILRGENDSSDPSPSKAA</sequence>
<dbReference type="SMART" id="SM00448">
    <property type="entry name" value="REC"/>
    <property type="match status" value="1"/>
</dbReference>
<gene>
    <name evidence="12" type="ORF">JCM31447_07790</name>
</gene>
<dbReference type="PANTHER" id="PTHR43065">
    <property type="entry name" value="SENSOR HISTIDINE KINASE"/>
    <property type="match status" value="1"/>
</dbReference>
<evidence type="ECO:0000256" key="8">
    <source>
        <dbReference type="ARBA" id="ARBA00023012"/>
    </source>
</evidence>
<dbReference type="EMBL" id="AP019368">
    <property type="protein sequence ID" value="BBH52338.1"/>
    <property type="molecule type" value="Genomic_DNA"/>
</dbReference>
<dbReference type="PANTHER" id="PTHR43065:SF46">
    <property type="entry name" value="C4-DICARBOXYLATE TRANSPORT SENSOR PROTEIN DCTB"/>
    <property type="match status" value="1"/>
</dbReference>
<dbReference type="GO" id="GO:0005524">
    <property type="term" value="F:ATP binding"/>
    <property type="evidence" value="ECO:0007669"/>
    <property type="project" value="UniProtKB-KW"/>
</dbReference>
<evidence type="ECO:0000256" key="7">
    <source>
        <dbReference type="ARBA" id="ARBA00022840"/>
    </source>
</evidence>
<keyword evidence="3 9" id="KW-0597">Phosphoprotein</keyword>
<evidence type="ECO:0000313" key="13">
    <source>
        <dbReference type="Proteomes" id="UP000291236"/>
    </source>
</evidence>
<evidence type="ECO:0000259" key="11">
    <source>
        <dbReference type="PROSITE" id="PS50110"/>
    </source>
</evidence>
<dbReference type="InterPro" id="IPR004358">
    <property type="entry name" value="Sig_transdc_His_kin-like_C"/>
</dbReference>
<dbReference type="PRINTS" id="PR00344">
    <property type="entry name" value="BCTRLSENSOR"/>
</dbReference>
<keyword evidence="6 12" id="KW-0418">Kinase</keyword>
<dbReference type="Pfam" id="PF02518">
    <property type="entry name" value="HATPase_c"/>
    <property type="match status" value="1"/>
</dbReference>
<dbReference type="InterPro" id="IPR036890">
    <property type="entry name" value="HATPase_C_sf"/>
</dbReference>
<keyword evidence="4" id="KW-0808">Transferase</keyword>
<name>A0A4P2VIR4_FLUSA</name>
<dbReference type="InterPro" id="IPR003661">
    <property type="entry name" value="HisK_dim/P_dom"/>
</dbReference>
<evidence type="ECO:0000256" key="3">
    <source>
        <dbReference type="ARBA" id="ARBA00022553"/>
    </source>
</evidence>
<dbReference type="AlphaFoldDB" id="A0A4P2VIR4"/>
<dbReference type="SUPFAM" id="SSF52172">
    <property type="entry name" value="CheY-like"/>
    <property type="match status" value="1"/>
</dbReference>
<feature type="domain" description="Response regulatory" evidence="11">
    <location>
        <begin position="7"/>
        <end position="123"/>
    </location>
</feature>
<dbReference type="InterPro" id="IPR005467">
    <property type="entry name" value="His_kinase_dom"/>
</dbReference>
<dbReference type="Pfam" id="PF00512">
    <property type="entry name" value="HisKA"/>
    <property type="match status" value="1"/>
</dbReference>
<comment type="catalytic activity">
    <reaction evidence="1">
        <text>ATP + protein L-histidine = ADP + protein N-phospho-L-histidine.</text>
        <dbReference type="EC" id="2.7.13.3"/>
    </reaction>
</comment>
<evidence type="ECO:0000313" key="12">
    <source>
        <dbReference type="EMBL" id="BBH52338.1"/>
    </source>
</evidence>
<dbReference type="SMART" id="SM00387">
    <property type="entry name" value="HATPase_c"/>
    <property type="match status" value="1"/>
</dbReference>
<dbReference type="SUPFAM" id="SSF47384">
    <property type="entry name" value="Homodimeric domain of signal transducing histidine kinase"/>
    <property type="match status" value="1"/>
</dbReference>
<evidence type="ECO:0000256" key="4">
    <source>
        <dbReference type="ARBA" id="ARBA00022679"/>
    </source>
</evidence>
<dbReference type="InterPro" id="IPR001789">
    <property type="entry name" value="Sig_transdc_resp-reg_receiver"/>
</dbReference>
<keyword evidence="5" id="KW-0547">Nucleotide-binding</keyword>
<dbReference type="InterPro" id="IPR011006">
    <property type="entry name" value="CheY-like_superfamily"/>
</dbReference>